<organism evidence="4 5">
    <name type="scientific">Wickerhamomyces mucosus</name>
    <dbReference type="NCBI Taxonomy" id="1378264"/>
    <lineage>
        <taxon>Eukaryota</taxon>
        <taxon>Fungi</taxon>
        <taxon>Dikarya</taxon>
        <taxon>Ascomycota</taxon>
        <taxon>Saccharomycotina</taxon>
        <taxon>Saccharomycetes</taxon>
        <taxon>Phaffomycetales</taxon>
        <taxon>Wickerhamomycetaceae</taxon>
        <taxon>Wickerhamomyces</taxon>
    </lineage>
</organism>
<keyword evidence="5" id="KW-1185">Reference proteome</keyword>
<evidence type="ECO:0000256" key="1">
    <source>
        <dbReference type="ARBA" id="ARBA00022679"/>
    </source>
</evidence>
<evidence type="ECO:0000313" key="4">
    <source>
        <dbReference type="EMBL" id="KAH3664311.1"/>
    </source>
</evidence>
<dbReference type="Proteomes" id="UP000769528">
    <property type="component" value="Unassembled WGS sequence"/>
</dbReference>
<evidence type="ECO:0000256" key="2">
    <source>
        <dbReference type="ARBA" id="ARBA00023315"/>
    </source>
</evidence>
<sequence>MPSIDLDDITIHNKKLLQVINEKTLPIIYDKEFYNNPLNGFSKIAYYGEIPVGIIKAKLIVPSNHSIPTSIYIESLAILKPYRNLGIGKKFIEFIKDEAKRSYLHEIKLHVWNHKSNTKLIEWYQNLGFEIKEELIDYYKKFDLETPNAYLLSIKF</sequence>
<dbReference type="InterPro" id="IPR016181">
    <property type="entry name" value="Acyl_CoA_acyltransferase"/>
</dbReference>
<keyword evidence="1" id="KW-0808">Transferase</keyword>
<dbReference type="InterPro" id="IPR051556">
    <property type="entry name" value="N-term/lysine_N-AcTrnsfr"/>
</dbReference>
<dbReference type="GO" id="GO:0007064">
    <property type="term" value="P:mitotic sister chromatid cohesion"/>
    <property type="evidence" value="ECO:0007669"/>
    <property type="project" value="TreeGrafter"/>
</dbReference>
<dbReference type="PROSITE" id="PS51186">
    <property type="entry name" value="GNAT"/>
    <property type="match status" value="1"/>
</dbReference>
<dbReference type="InterPro" id="IPR000182">
    <property type="entry name" value="GNAT_dom"/>
</dbReference>
<dbReference type="AlphaFoldDB" id="A0A9P8T3Z4"/>
<dbReference type="SUPFAM" id="SSF55729">
    <property type="entry name" value="Acyl-CoA N-acyltransferases (Nat)"/>
    <property type="match status" value="1"/>
</dbReference>
<proteinExistence type="predicted"/>
<evidence type="ECO:0000313" key="5">
    <source>
        <dbReference type="Proteomes" id="UP000769528"/>
    </source>
</evidence>
<dbReference type="OrthoDB" id="47374at2759"/>
<feature type="domain" description="N-acetyltransferase" evidence="3">
    <location>
        <begin position="4"/>
        <end position="156"/>
    </location>
</feature>
<comment type="caution">
    <text evidence="4">The sequence shown here is derived from an EMBL/GenBank/DDBJ whole genome shotgun (WGS) entry which is preliminary data.</text>
</comment>
<dbReference type="EMBL" id="JAEUBF010001479">
    <property type="protein sequence ID" value="KAH3664311.1"/>
    <property type="molecule type" value="Genomic_DNA"/>
</dbReference>
<protein>
    <recommendedName>
        <fullName evidence="3">N-acetyltransferase domain-containing protein</fullName>
    </recommendedName>
</protein>
<accession>A0A9P8T3Z4</accession>
<dbReference type="Pfam" id="PF00583">
    <property type="entry name" value="Acetyltransf_1"/>
    <property type="match status" value="1"/>
</dbReference>
<dbReference type="GO" id="GO:0031415">
    <property type="term" value="C:NatA complex"/>
    <property type="evidence" value="ECO:0007669"/>
    <property type="project" value="TreeGrafter"/>
</dbReference>
<dbReference type="PANTHER" id="PTHR42919">
    <property type="entry name" value="N-ALPHA-ACETYLTRANSFERASE"/>
    <property type="match status" value="1"/>
</dbReference>
<dbReference type="Gene3D" id="3.40.630.30">
    <property type="match status" value="1"/>
</dbReference>
<keyword evidence="2" id="KW-0012">Acyltransferase</keyword>
<name>A0A9P8T3Z4_9ASCO</name>
<reference evidence="4" key="1">
    <citation type="journal article" date="2021" name="Open Biol.">
        <title>Shared evolutionary footprints suggest mitochondrial oxidative damage underlies multiple complex I losses in fungi.</title>
        <authorList>
            <person name="Schikora-Tamarit M.A."/>
            <person name="Marcet-Houben M."/>
            <person name="Nosek J."/>
            <person name="Gabaldon T."/>
        </authorList>
    </citation>
    <scope>NUCLEOTIDE SEQUENCE</scope>
    <source>
        <strain evidence="4">CBS6341</strain>
    </source>
</reference>
<gene>
    <name evidence="4" type="ORF">WICMUC_005839</name>
</gene>
<evidence type="ECO:0000259" key="3">
    <source>
        <dbReference type="PROSITE" id="PS51186"/>
    </source>
</evidence>
<dbReference type="GO" id="GO:0016747">
    <property type="term" value="F:acyltransferase activity, transferring groups other than amino-acyl groups"/>
    <property type="evidence" value="ECO:0007669"/>
    <property type="project" value="InterPro"/>
</dbReference>
<dbReference type="PANTHER" id="PTHR42919:SF8">
    <property type="entry name" value="N-ALPHA-ACETYLTRANSFERASE 50"/>
    <property type="match status" value="1"/>
</dbReference>
<reference evidence="4" key="2">
    <citation type="submission" date="2021-01" db="EMBL/GenBank/DDBJ databases">
        <authorList>
            <person name="Schikora-Tamarit M.A."/>
        </authorList>
    </citation>
    <scope>NUCLEOTIDE SEQUENCE</scope>
    <source>
        <strain evidence="4">CBS6341</strain>
    </source>
</reference>
<dbReference type="CDD" id="cd04301">
    <property type="entry name" value="NAT_SF"/>
    <property type="match status" value="1"/>
</dbReference>